<organism evidence="2 3">
    <name type="scientific">Meloidogyne incognita</name>
    <name type="common">Southern root-knot nematode worm</name>
    <name type="synonym">Oxyuris incognita</name>
    <dbReference type="NCBI Taxonomy" id="6306"/>
    <lineage>
        <taxon>Eukaryota</taxon>
        <taxon>Metazoa</taxon>
        <taxon>Ecdysozoa</taxon>
        <taxon>Nematoda</taxon>
        <taxon>Chromadorea</taxon>
        <taxon>Rhabditida</taxon>
        <taxon>Tylenchina</taxon>
        <taxon>Tylenchomorpha</taxon>
        <taxon>Tylenchoidea</taxon>
        <taxon>Meloidogynidae</taxon>
        <taxon>Meloidogyninae</taxon>
        <taxon>Meloidogyne</taxon>
        <taxon>Meloidogyne incognita group</taxon>
    </lineage>
</organism>
<dbReference type="AlphaFoldDB" id="A0A914MGF5"/>
<accession>A0A914MGF5</accession>
<evidence type="ECO:0000256" key="1">
    <source>
        <dbReference type="SAM" id="Phobius"/>
    </source>
</evidence>
<name>A0A914MGF5_MELIC</name>
<proteinExistence type="predicted"/>
<protein>
    <submittedName>
        <fullName evidence="3">Ovule protein</fullName>
    </submittedName>
</protein>
<dbReference type="Proteomes" id="UP000887563">
    <property type="component" value="Unplaced"/>
</dbReference>
<keyword evidence="1" id="KW-0812">Transmembrane</keyword>
<sequence length="77" mass="8750">MVLGQDGSLQFLSVSLRFSNFLVISTSVVPGCLKYHFVQVPFCLKPFWNSAIYVFTFFFLFSIGFSFLPAFLLSTSF</sequence>
<feature type="transmembrane region" description="Helical" evidence="1">
    <location>
        <begin position="50"/>
        <end position="73"/>
    </location>
</feature>
<feature type="transmembrane region" description="Helical" evidence="1">
    <location>
        <begin position="21"/>
        <end position="38"/>
    </location>
</feature>
<keyword evidence="1" id="KW-0472">Membrane</keyword>
<reference evidence="3" key="1">
    <citation type="submission" date="2022-11" db="UniProtKB">
        <authorList>
            <consortium name="WormBaseParasite"/>
        </authorList>
    </citation>
    <scope>IDENTIFICATION</scope>
</reference>
<evidence type="ECO:0000313" key="2">
    <source>
        <dbReference type="Proteomes" id="UP000887563"/>
    </source>
</evidence>
<keyword evidence="1" id="KW-1133">Transmembrane helix</keyword>
<keyword evidence="2" id="KW-1185">Reference proteome</keyword>
<dbReference type="WBParaSite" id="Minc3s01681g25556">
    <property type="protein sequence ID" value="Minc3s01681g25556"/>
    <property type="gene ID" value="Minc3s01681g25556"/>
</dbReference>
<evidence type="ECO:0000313" key="3">
    <source>
        <dbReference type="WBParaSite" id="Minc3s01681g25556"/>
    </source>
</evidence>